<dbReference type="Pfam" id="PF00249">
    <property type="entry name" value="Myb_DNA-binding"/>
    <property type="match status" value="1"/>
</dbReference>
<dbReference type="SUPFAM" id="SSF46689">
    <property type="entry name" value="Homeodomain-like"/>
    <property type="match status" value="1"/>
</dbReference>
<keyword evidence="5" id="KW-1185">Reference proteome</keyword>
<dbReference type="GeneID" id="17284934"/>
<dbReference type="InterPro" id="IPR009057">
    <property type="entry name" value="Homeodomain-like_sf"/>
</dbReference>
<dbReference type="CDD" id="cd00167">
    <property type="entry name" value="SANT"/>
    <property type="match status" value="1"/>
</dbReference>
<evidence type="ECO:0008006" key="6">
    <source>
        <dbReference type="Google" id="ProtNLM"/>
    </source>
</evidence>
<dbReference type="KEGG" id="ehx:EMIHUDRAFT_448915"/>
<evidence type="ECO:0000259" key="2">
    <source>
        <dbReference type="PROSITE" id="PS50090"/>
    </source>
</evidence>
<protein>
    <recommendedName>
        <fullName evidence="6">Myb-like domain-containing protein</fullName>
    </recommendedName>
</protein>
<dbReference type="Proteomes" id="UP000013827">
    <property type="component" value="Unassembled WGS sequence"/>
</dbReference>
<reference evidence="4" key="2">
    <citation type="submission" date="2024-10" db="UniProtKB">
        <authorList>
            <consortium name="EnsemblProtists"/>
        </authorList>
    </citation>
    <scope>IDENTIFICATION</scope>
</reference>
<dbReference type="AlphaFoldDB" id="A0A0D3KV78"/>
<proteinExistence type="predicted"/>
<feature type="region of interest" description="Disordered" evidence="1">
    <location>
        <begin position="279"/>
        <end position="301"/>
    </location>
</feature>
<dbReference type="SMART" id="SM00717">
    <property type="entry name" value="SANT"/>
    <property type="match status" value="1"/>
</dbReference>
<reference evidence="5" key="1">
    <citation type="journal article" date="2013" name="Nature">
        <title>Pan genome of the phytoplankton Emiliania underpins its global distribution.</title>
        <authorList>
            <person name="Read B.A."/>
            <person name="Kegel J."/>
            <person name="Klute M.J."/>
            <person name="Kuo A."/>
            <person name="Lefebvre S.C."/>
            <person name="Maumus F."/>
            <person name="Mayer C."/>
            <person name="Miller J."/>
            <person name="Monier A."/>
            <person name="Salamov A."/>
            <person name="Young J."/>
            <person name="Aguilar M."/>
            <person name="Claverie J.M."/>
            <person name="Frickenhaus S."/>
            <person name="Gonzalez K."/>
            <person name="Herman E.K."/>
            <person name="Lin Y.C."/>
            <person name="Napier J."/>
            <person name="Ogata H."/>
            <person name="Sarno A.F."/>
            <person name="Shmutz J."/>
            <person name="Schroeder D."/>
            <person name="de Vargas C."/>
            <person name="Verret F."/>
            <person name="von Dassow P."/>
            <person name="Valentin K."/>
            <person name="Van de Peer Y."/>
            <person name="Wheeler G."/>
            <person name="Dacks J.B."/>
            <person name="Delwiche C.F."/>
            <person name="Dyhrman S.T."/>
            <person name="Glockner G."/>
            <person name="John U."/>
            <person name="Richards T."/>
            <person name="Worden A.Z."/>
            <person name="Zhang X."/>
            <person name="Grigoriev I.V."/>
            <person name="Allen A.E."/>
            <person name="Bidle K."/>
            <person name="Borodovsky M."/>
            <person name="Bowler C."/>
            <person name="Brownlee C."/>
            <person name="Cock J.M."/>
            <person name="Elias M."/>
            <person name="Gladyshev V.N."/>
            <person name="Groth M."/>
            <person name="Guda C."/>
            <person name="Hadaegh A."/>
            <person name="Iglesias-Rodriguez M.D."/>
            <person name="Jenkins J."/>
            <person name="Jones B.M."/>
            <person name="Lawson T."/>
            <person name="Leese F."/>
            <person name="Lindquist E."/>
            <person name="Lobanov A."/>
            <person name="Lomsadze A."/>
            <person name="Malik S.B."/>
            <person name="Marsh M.E."/>
            <person name="Mackinder L."/>
            <person name="Mock T."/>
            <person name="Mueller-Roeber B."/>
            <person name="Pagarete A."/>
            <person name="Parker M."/>
            <person name="Probert I."/>
            <person name="Quesneville H."/>
            <person name="Raines C."/>
            <person name="Rensing S.A."/>
            <person name="Riano-Pachon D.M."/>
            <person name="Richier S."/>
            <person name="Rokitta S."/>
            <person name="Shiraiwa Y."/>
            <person name="Soanes D.M."/>
            <person name="van der Giezen M."/>
            <person name="Wahlund T.M."/>
            <person name="Williams B."/>
            <person name="Wilson W."/>
            <person name="Wolfe G."/>
            <person name="Wurch L.L."/>
        </authorList>
    </citation>
    <scope>NUCLEOTIDE SEQUENCE</scope>
</reference>
<dbReference type="HOGENOM" id="CLU_728485_0_0_1"/>
<feature type="region of interest" description="Disordered" evidence="1">
    <location>
        <begin position="170"/>
        <end position="232"/>
    </location>
</feature>
<sequence>MPGGKHANMMAWAPEEDQVILDMVQQEGPKWSRIVQQLPGRTVSSVRNRWQRIEKGRKLREAGIESKNRCHACGEPKRGHICYQKLRGGPQVELRSPAPMGIGGVRRVNPEALRHMYPQMGQPMGGPLPTVVTGVTTNAFPAVGPIGGLVPPPLRRTRSQERIYLEQQGYFPQPQPAGRGQHYYSGGSSLFPPAQPFAAQAGAEVGGSSSGLQPPPVDVSHRAPQPRPSLERSNTSFFATLGQDEAWSPSTRELFESWADSPRGTTLPAALAQQLSTLAANPDAPPGLKRAASGQGDGRPLKVTRSVSGYLAQGGLGAGLPPLTSFPGPPPAPSEEMVPGGSPVPAAAALPFGLPRPPSMTADELQLDLAACGAGAVVGD</sequence>
<dbReference type="Gene3D" id="1.10.10.60">
    <property type="entry name" value="Homeodomain-like"/>
    <property type="match status" value="1"/>
</dbReference>
<dbReference type="InterPro" id="IPR001005">
    <property type="entry name" value="SANT/Myb"/>
</dbReference>
<evidence type="ECO:0000313" key="5">
    <source>
        <dbReference type="Proteomes" id="UP000013827"/>
    </source>
</evidence>
<dbReference type="EnsemblProtists" id="EOD39663">
    <property type="protein sequence ID" value="EOD39663"/>
    <property type="gene ID" value="EMIHUDRAFT_448915"/>
</dbReference>
<feature type="domain" description="HTH myb-type" evidence="3">
    <location>
        <begin position="1"/>
        <end position="58"/>
    </location>
</feature>
<feature type="region of interest" description="Disordered" evidence="1">
    <location>
        <begin position="324"/>
        <end position="343"/>
    </location>
</feature>
<dbReference type="PROSITE" id="PS51294">
    <property type="entry name" value="HTH_MYB"/>
    <property type="match status" value="1"/>
</dbReference>
<organism evidence="4 5">
    <name type="scientific">Emiliania huxleyi (strain CCMP1516)</name>
    <dbReference type="NCBI Taxonomy" id="280463"/>
    <lineage>
        <taxon>Eukaryota</taxon>
        <taxon>Haptista</taxon>
        <taxon>Haptophyta</taxon>
        <taxon>Prymnesiophyceae</taxon>
        <taxon>Isochrysidales</taxon>
        <taxon>Noelaerhabdaceae</taxon>
        <taxon>Emiliania</taxon>
    </lineage>
</organism>
<dbReference type="PROSITE" id="PS50090">
    <property type="entry name" value="MYB_LIKE"/>
    <property type="match status" value="1"/>
</dbReference>
<dbReference type="PaxDb" id="2903-EOD39663"/>
<accession>A0A0D3KV78</accession>
<feature type="domain" description="Myb-like" evidence="2">
    <location>
        <begin position="4"/>
        <end position="54"/>
    </location>
</feature>
<dbReference type="RefSeq" id="XP_005792092.1">
    <property type="nucleotide sequence ID" value="XM_005792035.1"/>
</dbReference>
<evidence type="ECO:0000256" key="1">
    <source>
        <dbReference type="SAM" id="MobiDB-lite"/>
    </source>
</evidence>
<evidence type="ECO:0000259" key="3">
    <source>
        <dbReference type="PROSITE" id="PS51294"/>
    </source>
</evidence>
<name>A0A0D3KV78_EMIH1</name>
<dbReference type="InterPro" id="IPR017930">
    <property type="entry name" value="Myb_dom"/>
</dbReference>
<evidence type="ECO:0000313" key="4">
    <source>
        <dbReference type="EnsemblProtists" id="EOD39663"/>
    </source>
</evidence>